<feature type="chain" id="PRO_5046233571" evidence="5">
    <location>
        <begin position="26"/>
        <end position="434"/>
    </location>
</feature>
<gene>
    <name evidence="6" type="ORF">QHF89_13045</name>
</gene>
<organism evidence="6 7">
    <name type="scientific">Polyangium sorediatum</name>
    <dbReference type="NCBI Taxonomy" id="889274"/>
    <lineage>
        <taxon>Bacteria</taxon>
        <taxon>Pseudomonadati</taxon>
        <taxon>Myxococcota</taxon>
        <taxon>Polyangia</taxon>
        <taxon>Polyangiales</taxon>
        <taxon>Polyangiaceae</taxon>
        <taxon>Polyangium</taxon>
    </lineage>
</organism>
<dbReference type="Pfam" id="PF07719">
    <property type="entry name" value="TPR_2"/>
    <property type="match status" value="1"/>
</dbReference>
<keyword evidence="4" id="KW-0472">Membrane</keyword>
<accession>A0ABT6NQ31</accession>
<keyword evidence="2" id="KW-0802">TPR repeat</keyword>
<evidence type="ECO:0000256" key="3">
    <source>
        <dbReference type="SAM" id="MobiDB-lite"/>
    </source>
</evidence>
<feature type="compositionally biased region" description="Pro residues" evidence="3">
    <location>
        <begin position="304"/>
        <end position="319"/>
    </location>
</feature>
<evidence type="ECO:0000313" key="7">
    <source>
        <dbReference type="Proteomes" id="UP001160301"/>
    </source>
</evidence>
<evidence type="ECO:0000313" key="6">
    <source>
        <dbReference type="EMBL" id="MDI1430435.1"/>
    </source>
</evidence>
<dbReference type="InterPro" id="IPR019734">
    <property type="entry name" value="TPR_rpt"/>
</dbReference>
<feature type="transmembrane region" description="Helical" evidence="4">
    <location>
        <begin position="376"/>
        <end position="403"/>
    </location>
</feature>
<dbReference type="SUPFAM" id="SSF48452">
    <property type="entry name" value="TPR-like"/>
    <property type="match status" value="1"/>
</dbReference>
<dbReference type="EMBL" id="JARZHI010000008">
    <property type="protein sequence ID" value="MDI1430435.1"/>
    <property type="molecule type" value="Genomic_DNA"/>
</dbReference>
<sequence length="434" mass="46004">MRKARWFFVGLLCAGLGLPGGMASAAPTPAQQAAAGKLFDAAVAEVQAGRYAEACPLLEQSHVLDPKPGTLHALAECEVQIKKLDQALAHYREYLEFYATMKSPLREKHTDRARAAEEQEKKLLAEILFNRAVAHQEAGRHAEACAALAESLRIDPTPGTLYALAECETTRGRSATALGHYTAYLGLFAAMKSPLRERHAERARLAEVQRKKLDAEAPRLKLVWAGEVPEGVVVTRGNTTLDPKALGASVPLDPGEYAFRVEVPGRPPQERAVRLEQGDRKILELTPGVTQEAKDEQALRPKEPLPPPPPKPSAPPKPGMHPWTIGGIAAMGVGGAGLLVGSVLGGLAVAQKSEVDAVCDANFACGVEGMKTVERFWALGNASTATFIVGGVVLATGVTLFVLSPKATPEKVGTVRVRGMAGPGAGYVSVEGAF</sequence>
<evidence type="ECO:0000256" key="4">
    <source>
        <dbReference type="SAM" id="Phobius"/>
    </source>
</evidence>
<evidence type="ECO:0000256" key="2">
    <source>
        <dbReference type="ARBA" id="ARBA00022803"/>
    </source>
</evidence>
<reference evidence="6 7" key="1">
    <citation type="submission" date="2023-04" db="EMBL/GenBank/DDBJ databases">
        <title>The genome sequence of Polyangium sorediatum DSM14670.</title>
        <authorList>
            <person name="Zhang X."/>
        </authorList>
    </citation>
    <scope>NUCLEOTIDE SEQUENCE [LARGE SCALE GENOMIC DNA]</scope>
    <source>
        <strain evidence="6 7">DSM 14670</strain>
    </source>
</reference>
<keyword evidence="4" id="KW-0812">Transmembrane</keyword>
<feature type="compositionally biased region" description="Basic and acidic residues" evidence="3">
    <location>
        <begin position="292"/>
        <end position="303"/>
    </location>
</feature>
<name>A0ABT6NQ31_9BACT</name>
<dbReference type="RefSeq" id="WP_136968679.1">
    <property type="nucleotide sequence ID" value="NZ_JARZHI010000008.1"/>
</dbReference>
<protein>
    <submittedName>
        <fullName evidence="6">Tetratricopeptide repeat protein</fullName>
    </submittedName>
</protein>
<dbReference type="SMART" id="SM00028">
    <property type="entry name" value="TPR"/>
    <property type="match status" value="2"/>
</dbReference>
<dbReference type="InterPro" id="IPR013105">
    <property type="entry name" value="TPR_2"/>
</dbReference>
<dbReference type="Gene3D" id="1.25.40.10">
    <property type="entry name" value="Tetratricopeptide repeat domain"/>
    <property type="match status" value="2"/>
</dbReference>
<keyword evidence="4" id="KW-1133">Transmembrane helix</keyword>
<feature type="signal peptide" evidence="5">
    <location>
        <begin position="1"/>
        <end position="25"/>
    </location>
</feature>
<keyword evidence="7" id="KW-1185">Reference proteome</keyword>
<proteinExistence type="predicted"/>
<keyword evidence="1" id="KW-0677">Repeat</keyword>
<dbReference type="Proteomes" id="UP001160301">
    <property type="component" value="Unassembled WGS sequence"/>
</dbReference>
<keyword evidence="5" id="KW-0732">Signal</keyword>
<comment type="caution">
    <text evidence="6">The sequence shown here is derived from an EMBL/GenBank/DDBJ whole genome shotgun (WGS) entry which is preliminary data.</text>
</comment>
<evidence type="ECO:0000256" key="5">
    <source>
        <dbReference type="SAM" id="SignalP"/>
    </source>
</evidence>
<feature type="region of interest" description="Disordered" evidence="3">
    <location>
        <begin position="275"/>
        <end position="322"/>
    </location>
</feature>
<dbReference type="InterPro" id="IPR011990">
    <property type="entry name" value="TPR-like_helical_dom_sf"/>
</dbReference>
<evidence type="ECO:0000256" key="1">
    <source>
        <dbReference type="ARBA" id="ARBA00022737"/>
    </source>
</evidence>